<dbReference type="PANTHER" id="PTHR12592:SF0">
    <property type="entry name" value="ATP-DEPENDENT (S)-NAD(P)H-HYDRATE DEHYDRATASE"/>
    <property type="match status" value="1"/>
</dbReference>
<evidence type="ECO:0000256" key="14">
    <source>
        <dbReference type="ARBA" id="ARBA00025153"/>
    </source>
</evidence>
<comment type="subunit">
    <text evidence="17">Homotetramer.</text>
</comment>
<dbReference type="EC" id="4.2.1.136" evidence="19"/>
<evidence type="ECO:0000259" key="21">
    <source>
        <dbReference type="PROSITE" id="PS51385"/>
    </source>
</evidence>
<feature type="binding site" evidence="18">
    <location>
        <position position="59"/>
    </location>
    <ligand>
        <name>K(+)</name>
        <dbReference type="ChEBI" id="CHEBI:29103"/>
    </ligand>
</feature>
<keyword evidence="9 18" id="KW-0630">Potassium</keyword>
<feature type="binding site" evidence="17">
    <location>
        <position position="260"/>
    </location>
    <ligand>
        <name>(6S)-NADPHX</name>
        <dbReference type="ChEBI" id="CHEBI:64076"/>
    </ligand>
</feature>
<comment type="similarity">
    <text evidence="3 19">In the N-terminal section; belongs to the NnrE/AIBP family.</text>
</comment>
<comment type="catalytic activity">
    <reaction evidence="2 18 19">
        <text>(6R)-NADPHX = (6S)-NADPHX</text>
        <dbReference type="Rhea" id="RHEA:32227"/>
        <dbReference type="ChEBI" id="CHEBI:64076"/>
        <dbReference type="ChEBI" id="CHEBI:64077"/>
        <dbReference type="EC" id="5.1.99.6"/>
    </reaction>
</comment>
<dbReference type="Proteomes" id="UP001549146">
    <property type="component" value="Unassembled WGS sequence"/>
</dbReference>
<sequence>MKILSPEQLKRVETQTITIQDIELINLMERAANAILNWLKSKIDVSKNSFTIICGVGNNGGDGLALGRLLWEEKANVKIYLQKNNSYSLDNLTNQKRLKDLKIPFEYYDETTKLEIIPNSILIDAIFGYGLNRPIGDEWKPIIDQINQSPNTVISVDVPSGLFCDQLNSEKDPIVESEVTLTFQTPKLSLLIPENQQYVNEFEILDISLDLESIEKEDSQLGYFSMNYVPQFYFKRPKFSHKYDYGNVLVIGGSYGKIGASLLAAKAVFKSGAGLVTMYVPKCGYSVIQTALPEAMVQTDFSDEMITKFPNVERYDTIVIGPGMGTDEKTYRAFEEFLSENDLSDKKLIIDADGINLLSNHPNLLEKLPKETILTPHDKELERLIGSWENSYDKIEKIQSFVQSHELVIVAKGFITQTFLANGEAYFNSSGNPGMATAGSGDVLAGIIAGLYAKQYNASEAAIFGVFLHGFSGDVASQQLGEESIMATDLINYIPVAFKTLFG</sequence>
<dbReference type="PROSITE" id="PS01050">
    <property type="entry name" value="YJEF_C_2"/>
    <property type="match status" value="1"/>
</dbReference>
<evidence type="ECO:0000256" key="19">
    <source>
        <dbReference type="PIRNR" id="PIRNR017184"/>
    </source>
</evidence>
<comment type="function">
    <text evidence="17">Catalyzes the dehydration of the S-form of NAD(P)HX at the expense of ADP, which is converted to AMP. Together with NAD(P)HX epimerase, which catalyzes the epimerization of the S- and R-forms, the enzyme allows the repair of both epimers of NAD(P)HX, a damaged form of NAD(P)H that is a result of enzymatic or heat-dependent hydration.</text>
</comment>
<keyword evidence="11 18" id="KW-0413">Isomerase</keyword>
<feature type="binding site" evidence="18">
    <location>
        <begin position="58"/>
        <end position="62"/>
    </location>
    <ligand>
        <name>(6S)-NADPHX</name>
        <dbReference type="ChEBI" id="CHEBI:64076"/>
    </ligand>
</feature>
<comment type="similarity">
    <text evidence="4 19">In the C-terminal section; belongs to the NnrD/CARKD family.</text>
</comment>
<feature type="binding site" evidence="17">
    <location>
        <position position="442"/>
    </location>
    <ligand>
        <name>(6S)-NADPHX</name>
        <dbReference type="ChEBI" id="CHEBI:64076"/>
    </ligand>
</feature>
<evidence type="ECO:0000256" key="2">
    <source>
        <dbReference type="ARBA" id="ARBA00000909"/>
    </source>
</evidence>
<dbReference type="Gene3D" id="3.40.50.10260">
    <property type="entry name" value="YjeF N-terminal domain"/>
    <property type="match status" value="1"/>
</dbReference>
<keyword evidence="13" id="KW-0511">Multifunctional enzyme</keyword>
<evidence type="ECO:0000256" key="9">
    <source>
        <dbReference type="ARBA" id="ARBA00022958"/>
    </source>
</evidence>
<dbReference type="HAMAP" id="MF_01966">
    <property type="entry name" value="NADHX_epimerase"/>
    <property type="match status" value="1"/>
</dbReference>
<feature type="domain" description="YjeF C-terminal" evidence="20">
    <location>
        <begin position="225"/>
        <end position="501"/>
    </location>
</feature>
<dbReference type="EC" id="5.1.99.6" evidence="19"/>
<comment type="catalytic activity">
    <reaction evidence="1 18 19">
        <text>(6R)-NADHX = (6S)-NADHX</text>
        <dbReference type="Rhea" id="RHEA:32215"/>
        <dbReference type="ChEBI" id="CHEBI:64074"/>
        <dbReference type="ChEBI" id="CHEBI:64075"/>
        <dbReference type="EC" id="5.1.99.6"/>
    </reaction>
</comment>
<keyword evidence="10 17" id="KW-0520">NAD</keyword>
<evidence type="ECO:0000256" key="16">
    <source>
        <dbReference type="ARBA" id="ARBA00049209"/>
    </source>
</evidence>
<dbReference type="InterPro" id="IPR004443">
    <property type="entry name" value="YjeF_N_dom"/>
</dbReference>
<evidence type="ECO:0000256" key="7">
    <source>
        <dbReference type="ARBA" id="ARBA00022840"/>
    </source>
</evidence>
<comment type="catalytic activity">
    <reaction evidence="15 17 19">
        <text>(6S)-NADHX + ADP = AMP + phosphate + NADH + H(+)</text>
        <dbReference type="Rhea" id="RHEA:32223"/>
        <dbReference type="ChEBI" id="CHEBI:15378"/>
        <dbReference type="ChEBI" id="CHEBI:43474"/>
        <dbReference type="ChEBI" id="CHEBI:57945"/>
        <dbReference type="ChEBI" id="CHEBI:64074"/>
        <dbReference type="ChEBI" id="CHEBI:456215"/>
        <dbReference type="ChEBI" id="CHEBI:456216"/>
        <dbReference type="EC" id="4.2.1.136"/>
    </reaction>
</comment>
<keyword evidence="12 17" id="KW-0456">Lyase</keyword>
<feature type="domain" description="YjeF N-terminal" evidence="21">
    <location>
        <begin position="9"/>
        <end position="215"/>
    </location>
</feature>
<accession>A0ABV2LRE9</accession>
<reference evidence="22 23" key="1">
    <citation type="submission" date="2024-06" db="EMBL/GenBank/DDBJ databases">
        <title>Genomic Encyclopedia of Type Strains, Phase IV (KMG-IV): sequencing the most valuable type-strain genomes for metagenomic binning, comparative biology and taxonomic classification.</title>
        <authorList>
            <person name="Goeker M."/>
        </authorList>
    </citation>
    <scope>NUCLEOTIDE SEQUENCE [LARGE SCALE GENOMIC DNA]</scope>
    <source>
        <strain evidence="22 23">DSM 29388</strain>
    </source>
</reference>
<evidence type="ECO:0000256" key="12">
    <source>
        <dbReference type="ARBA" id="ARBA00023239"/>
    </source>
</evidence>
<evidence type="ECO:0000256" key="13">
    <source>
        <dbReference type="ARBA" id="ARBA00023268"/>
    </source>
</evidence>
<dbReference type="RefSeq" id="WP_354507153.1">
    <property type="nucleotide sequence ID" value="NZ_JBEPMO010000003.1"/>
</dbReference>
<keyword evidence="23" id="KW-1185">Reference proteome</keyword>
<protein>
    <recommendedName>
        <fullName evidence="19">Bifunctional NAD(P)H-hydrate repair enzyme</fullName>
    </recommendedName>
    <alternativeName>
        <fullName evidence="19">Nicotinamide nucleotide repair protein</fullName>
    </alternativeName>
    <domain>
        <recommendedName>
            <fullName evidence="19">ADP-dependent (S)-NAD(P)H-hydrate dehydratase</fullName>
            <ecNumber evidence="19">4.2.1.136</ecNumber>
        </recommendedName>
        <alternativeName>
            <fullName evidence="19">ADP-dependent NAD(P)HX dehydratase</fullName>
        </alternativeName>
    </domain>
    <domain>
        <recommendedName>
            <fullName evidence="19">NAD(P)H-hydrate epimerase</fullName>
            <ecNumber evidence="19">5.1.99.6</ecNumber>
        </recommendedName>
    </domain>
</protein>
<comment type="function">
    <text evidence="18">Catalyzes the epimerization of the S- and R-forms of NAD(P)HX, a damaged form of NAD(P)H that is a result of enzymatic or heat-dependent hydration. This is a prerequisite for the S-specific NAD(P)H-hydrate dehydratase to allow the repair of both epimers of NAD(P)HX.</text>
</comment>
<dbReference type="SUPFAM" id="SSF64153">
    <property type="entry name" value="YjeF N-terminal domain-like"/>
    <property type="match status" value="1"/>
</dbReference>
<dbReference type="NCBIfam" id="TIGR00197">
    <property type="entry name" value="yjeF_nterm"/>
    <property type="match status" value="1"/>
</dbReference>
<comment type="caution">
    <text evidence="17">Lacks conserved residue(s) required for the propagation of feature annotation.</text>
</comment>
<dbReference type="NCBIfam" id="TIGR00196">
    <property type="entry name" value="yjeF_cterm"/>
    <property type="match status" value="1"/>
</dbReference>
<evidence type="ECO:0000313" key="23">
    <source>
        <dbReference type="Proteomes" id="UP001549146"/>
    </source>
</evidence>
<evidence type="ECO:0000259" key="20">
    <source>
        <dbReference type="PROSITE" id="PS51383"/>
    </source>
</evidence>
<name>A0ABV2LRE9_9FLAO</name>
<comment type="cofactor">
    <cofactor evidence="17">
        <name>Mg(2+)</name>
        <dbReference type="ChEBI" id="CHEBI:18420"/>
    </cofactor>
</comment>
<dbReference type="InterPro" id="IPR000631">
    <property type="entry name" value="CARKD"/>
</dbReference>
<dbReference type="PROSITE" id="PS51383">
    <property type="entry name" value="YJEF_C_3"/>
    <property type="match status" value="1"/>
</dbReference>
<feature type="binding site" evidence="17">
    <location>
        <position position="323"/>
    </location>
    <ligand>
        <name>(6S)-NADPHX</name>
        <dbReference type="ChEBI" id="CHEBI:64076"/>
    </ligand>
</feature>
<feature type="binding site" evidence="17">
    <location>
        <position position="441"/>
    </location>
    <ligand>
        <name>AMP</name>
        <dbReference type="ChEBI" id="CHEBI:456215"/>
    </ligand>
</feature>
<dbReference type="InterPro" id="IPR036652">
    <property type="entry name" value="YjeF_N_dom_sf"/>
</dbReference>
<evidence type="ECO:0000256" key="15">
    <source>
        <dbReference type="ARBA" id="ARBA00048238"/>
    </source>
</evidence>
<evidence type="ECO:0000256" key="5">
    <source>
        <dbReference type="ARBA" id="ARBA00022723"/>
    </source>
</evidence>
<dbReference type="InterPro" id="IPR017953">
    <property type="entry name" value="Carbohydrate_kinase_pred_CS"/>
</dbReference>
<dbReference type="EMBL" id="JBEPMO010000003">
    <property type="protein sequence ID" value="MET3731156.1"/>
    <property type="molecule type" value="Genomic_DNA"/>
</dbReference>
<feature type="binding site" evidence="18">
    <location>
        <position position="124"/>
    </location>
    <ligand>
        <name>K(+)</name>
        <dbReference type="ChEBI" id="CHEBI:29103"/>
    </ligand>
</feature>
<comment type="cofactor">
    <cofactor evidence="18 19">
        <name>K(+)</name>
        <dbReference type="ChEBI" id="CHEBI:29103"/>
    </cofactor>
    <text evidence="18 19">Binds 1 potassium ion per subunit.</text>
</comment>
<dbReference type="PROSITE" id="PS51385">
    <property type="entry name" value="YJEF_N"/>
    <property type="match status" value="1"/>
</dbReference>
<feature type="binding site" evidence="17">
    <location>
        <position position="377"/>
    </location>
    <ligand>
        <name>(6S)-NADPHX</name>
        <dbReference type="ChEBI" id="CHEBI:64076"/>
    </ligand>
</feature>
<keyword evidence="5 18" id="KW-0479">Metal-binding</keyword>
<evidence type="ECO:0000256" key="8">
    <source>
        <dbReference type="ARBA" id="ARBA00022857"/>
    </source>
</evidence>
<evidence type="ECO:0000256" key="1">
    <source>
        <dbReference type="ARBA" id="ARBA00000013"/>
    </source>
</evidence>
<dbReference type="PANTHER" id="PTHR12592">
    <property type="entry name" value="ATP-DEPENDENT (S)-NAD(P)H-HYDRATE DEHYDRATASE FAMILY MEMBER"/>
    <property type="match status" value="1"/>
</dbReference>
<dbReference type="InterPro" id="IPR030677">
    <property type="entry name" value="Nnr"/>
</dbReference>
<evidence type="ECO:0000256" key="6">
    <source>
        <dbReference type="ARBA" id="ARBA00022741"/>
    </source>
</evidence>
<comment type="similarity">
    <text evidence="18">Belongs to the NnrE/AIBP family.</text>
</comment>
<evidence type="ECO:0000256" key="17">
    <source>
        <dbReference type="HAMAP-Rule" id="MF_01965"/>
    </source>
</evidence>
<comment type="catalytic activity">
    <reaction evidence="16 17 19">
        <text>(6S)-NADPHX + ADP = AMP + phosphate + NADPH + H(+)</text>
        <dbReference type="Rhea" id="RHEA:32235"/>
        <dbReference type="ChEBI" id="CHEBI:15378"/>
        <dbReference type="ChEBI" id="CHEBI:43474"/>
        <dbReference type="ChEBI" id="CHEBI:57783"/>
        <dbReference type="ChEBI" id="CHEBI:64076"/>
        <dbReference type="ChEBI" id="CHEBI:456215"/>
        <dbReference type="ChEBI" id="CHEBI:456216"/>
        <dbReference type="EC" id="4.2.1.136"/>
    </reaction>
</comment>
<evidence type="ECO:0000256" key="11">
    <source>
        <dbReference type="ARBA" id="ARBA00023235"/>
    </source>
</evidence>
<feature type="binding site" evidence="18">
    <location>
        <position position="157"/>
    </location>
    <ligand>
        <name>(6S)-NADPHX</name>
        <dbReference type="ChEBI" id="CHEBI:64076"/>
    </ligand>
</feature>
<dbReference type="PIRSF" id="PIRSF017184">
    <property type="entry name" value="Nnr"/>
    <property type="match status" value="1"/>
</dbReference>
<evidence type="ECO:0000313" key="22">
    <source>
        <dbReference type="EMBL" id="MET3731156.1"/>
    </source>
</evidence>
<organism evidence="22 23">
    <name type="scientific">Moheibacter stercoris</name>
    <dbReference type="NCBI Taxonomy" id="1628251"/>
    <lineage>
        <taxon>Bacteria</taxon>
        <taxon>Pseudomonadati</taxon>
        <taxon>Bacteroidota</taxon>
        <taxon>Flavobacteriia</taxon>
        <taxon>Flavobacteriales</taxon>
        <taxon>Weeksellaceae</taxon>
        <taxon>Moheibacter</taxon>
    </lineage>
</organism>
<keyword evidence="8 17" id="KW-0521">NADP</keyword>
<dbReference type="InterPro" id="IPR029056">
    <property type="entry name" value="Ribokinase-like"/>
</dbReference>
<evidence type="ECO:0000256" key="18">
    <source>
        <dbReference type="HAMAP-Rule" id="MF_01966"/>
    </source>
</evidence>
<keyword evidence="6 17" id="KW-0547">Nucleotide-binding</keyword>
<dbReference type="CDD" id="cd01171">
    <property type="entry name" value="YXKO-related"/>
    <property type="match status" value="1"/>
</dbReference>
<evidence type="ECO:0000256" key="4">
    <source>
        <dbReference type="ARBA" id="ARBA00009524"/>
    </source>
</evidence>
<keyword evidence="7 17" id="KW-0067">ATP-binding</keyword>
<evidence type="ECO:0000256" key="10">
    <source>
        <dbReference type="ARBA" id="ARBA00023027"/>
    </source>
</evidence>
<feature type="binding site" evidence="18">
    <location>
        <begin position="128"/>
        <end position="134"/>
    </location>
    <ligand>
        <name>(6S)-NADPHX</name>
        <dbReference type="ChEBI" id="CHEBI:64076"/>
    </ligand>
</feature>
<gene>
    <name evidence="18" type="primary">nnrE</name>
    <name evidence="17" type="synonym">nnrD</name>
    <name evidence="22" type="ORF">ABID46_000723</name>
</gene>
<dbReference type="Pfam" id="PF03853">
    <property type="entry name" value="YjeF_N"/>
    <property type="match status" value="1"/>
</dbReference>
<comment type="caution">
    <text evidence="22">The sequence shown here is derived from an EMBL/GenBank/DDBJ whole genome shotgun (WGS) entry which is preliminary data.</text>
</comment>
<comment type="function">
    <text evidence="14 19">Bifunctional enzyme that catalyzes the epimerization of the S- and R-forms of NAD(P)HX and the dehydration of the S-form of NAD(P)HX at the expense of ADP, which is converted to AMP. This allows the repair of both epimers of NAD(P)HX, a damaged form of NAD(P)H that is a result of enzymatic or heat-dependent hydration.</text>
</comment>
<proteinExistence type="inferred from homology"/>
<comment type="similarity">
    <text evidence="17">Belongs to the NnrD/CARKD family.</text>
</comment>
<feature type="binding site" evidence="18">
    <location>
        <position position="160"/>
    </location>
    <ligand>
        <name>K(+)</name>
        <dbReference type="ChEBI" id="CHEBI:29103"/>
    </ligand>
</feature>
<dbReference type="SUPFAM" id="SSF53613">
    <property type="entry name" value="Ribokinase-like"/>
    <property type="match status" value="1"/>
</dbReference>
<dbReference type="Gene3D" id="3.40.1190.20">
    <property type="match status" value="1"/>
</dbReference>
<dbReference type="Pfam" id="PF01256">
    <property type="entry name" value="Carb_kinase"/>
    <property type="match status" value="1"/>
</dbReference>
<evidence type="ECO:0000256" key="3">
    <source>
        <dbReference type="ARBA" id="ARBA00006001"/>
    </source>
</evidence>
<dbReference type="HAMAP" id="MF_01965">
    <property type="entry name" value="NADHX_dehydratase"/>
    <property type="match status" value="1"/>
</dbReference>